<name>A0A286U3T8_9BACT</name>
<dbReference type="PROSITE" id="PS50887">
    <property type="entry name" value="GGDEF"/>
    <property type="match status" value="1"/>
</dbReference>
<evidence type="ECO:0000259" key="3">
    <source>
        <dbReference type="PROSITE" id="PS50887"/>
    </source>
</evidence>
<comment type="catalytic activity">
    <reaction evidence="2">
        <text>2 GTP = 3',3'-c-di-GMP + 2 diphosphate</text>
        <dbReference type="Rhea" id="RHEA:24898"/>
        <dbReference type="ChEBI" id="CHEBI:33019"/>
        <dbReference type="ChEBI" id="CHEBI:37565"/>
        <dbReference type="ChEBI" id="CHEBI:58805"/>
        <dbReference type="EC" id="2.7.7.65"/>
    </reaction>
</comment>
<dbReference type="CDD" id="cd01949">
    <property type="entry name" value="GGDEF"/>
    <property type="match status" value="1"/>
</dbReference>
<proteinExistence type="predicted"/>
<protein>
    <recommendedName>
        <fullName evidence="1">diguanylate cyclase</fullName>
        <ecNumber evidence="1">2.7.7.65</ecNumber>
    </recommendedName>
</protein>
<dbReference type="OrthoDB" id="243535at2"/>
<dbReference type="GO" id="GO:1902201">
    <property type="term" value="P:negative regulation of bacterial-type flagellum-dependent cell motility"/>
    <property type="evidence" value="ECO:0007669"/>
    <property type="project" value="TreeGrafter"/>
</dbReference>
<dbReference type="NCBIfam" id="TIGR00254">
    <property type="entry name" value="GGDEF"/>
    <property type="match status" value="1"/>
</dbReference>
<dbReference type="AlphaFoldDB" id="A0A286U3T8"/>
<dbReference type="Gene3D" id="3.30.70.270">
    <property type="match status" value="1"/>
</dbReference>
<dbReference type="FunFam" id="3.30.70.270:FF:000001">
    <property type="entry name" value="Diguanylate cyclase domain protein"/>
    <property type="match status" value="1"/>
</dbReference>
<evidence type="ECO:0000256" key="2">
    <source>
        <dbReference type="ARBA" id="ARBA00034247"/>
    </source>
</evidence>
<dbReference type="Gene3D" id="2.40.10.220">
    <property type="entry name" value="predicted glycosyltransferase like domains"/>
    <property type="match status" value="1"/>
</dbReference>
<dbReference type="Proteomes" id="UP000218542">
    <property type="component" value="Unassembled WGS sequence"/>
</dbReference>
<dbReference type="InterPro" id="IPR050469">
    <property type="entry name" value="Diguanylate_Cyclase"/>
</dbReference>
<evidence type="ECO:0000313" key="5">
    <source>
        <dbReference type="Proteomes" id="UP000218542"/>
    </source>
</evidence>
<dbReference type="InterPro" id="IPR000160">
    <property type="entry name" value="GGDEF_dom"/>
</dbReference>
<dbReference type="GO" id="GO:0052621">
    <property type="term" value="F:diguanylate cyclase activity"/>
    <property type="evidence" value="ECO:0007669"/>
    <property type="project" value="UniProtKB-EC"/>
</dbReference>
<dbReference type="Pfam" id="PF07238">
    <property type="entry name" value="PilZ"/>
    <property type="match status" value="1"/>
</dbReference>
<dbReference type="GO" id="GO:0043709">
    <property type="term" value="P:cell adhesion involved in single-species biofilm formation"/>
    <property type="evidence" value="ECO:0007669"/>
    <property type="project" value="TreeGrafter"/>
</dbReference>
<feature type="domain" description="GGDEF" evidence="3">
    <location>
        <begin position="142"/>
        <end position="275"/>
    </location>
</feature>
<dbReference type="SUPFAM" id="SSF55073">
    <property type="entry name" value="Nucleotide cyclase"/>
    <property type="match status" value="1"/>
</dbReference>
<reference evidence="5" key="1">
    <citation type="journal article" date="2017" name="Environ. Microbiol. Rep.">
        <title>Genetic Diversity of Marine Anaerobic Ammonium-Oxidizing Bacteria as Revealed by Genomic and Proteomic Analyses of 'Candidatus Scalindua japonica'.</title>
        <authorList>
            <person name="Oshiki M."/>
            <person name="Mizuto K."/>
            <person name="Kimura Z."/>
            <person name="Kindaichi T."/>
            <person name="Satoh H."/>
            <person name="Okabe S."/>
        </authorList>
    </citation>
    <scope>NUCLEOTIDE SEQUENCE [LARGE SCALE GENOMIC DNA]</scope>
    <source>
        <strain evidence="5">husup-a2</strain>
    </source>
</reference>
<organism evidence="4 5">
    <name type="scientific">Candidatus Scalindua japonica</name>
    <dbReference type="NCBI Taxonomy" id="1284222"/>
    <lineage>
        <taxon>Bacteria</taxon>
        <taxon>Pseudomonadati</taxon>
        <taxon>Planctomycetota</taxon>
        <taxon>Candidatus Brocadiia</taxon>
        <taxon>Candidatus Brocadiales</taxon>
        <taxon>Candidatus Scalinduaceae</taxon>
        <taxon>Candidatus Scalindua</taxon>
    </lineage>
</organism>
<evidence type="ECO:0000313" key="4">
    <source>
        <dbReference type="EMBL" id="GAX62784.1"/>
    </source>
</evidence>
<dbReference type="Pfam" id="PF00990">
    <property type="entry name" value="GGDEF"/>
    <property type="match status" value="1"/>
</dbReference>
<dbReference type="RefSeq" id="WP_096896177.1">
    <property type="nucleotide sequence ID" value="NZ_BAOS01000043.1"/>
</dbReference>
<dbReference type="InterPro" id="IPR009875">
    <property type="entry name" value="PilZ_domain"/>
</dbReference>
<dbReference type="SUPFAM" id="SSF141371">
    <property type="entry name" value="PilZ domain-like"/>
    <property type="match status" value="1"/>
</dbReference>
<dbReference type="SMART" id="SM00267">
    <property type="entry name" value="GGDEF"/>
    <property type="match status" value="1"/>
</dbReference>
<dbReference type="InterPro" id="IPR029787">
    <property type="entry name" value="Nucleotide_cyclase"/>
</dbReference>
<dbReference type="EC" id="2.7.7.65" evidence="1"/>
<gene>
    <name evidence="4" type="ORF">SCALIN_C43_0038</name>
</gene>
<dbReference type="EMBL" id="BAOS01000043">
    <property type="protein sequence ID" value="GAX62784.1"/>
    <property type="molecule type" value="Genomic_DNA"/>
</dbReference>
<evidence type="ECO:0000256" key="1">
    <source>
        <dbReference type="ARBA" id="ARBA00012528"/>
    </source>
</evidence>
<dbReference type="InterPro" id="IPR043128">
    <property type="entry name" value="Rev_trsase/Diguanyl_cyclase"/>
</dbReference>
<dbReference type="PANTHER" id="PTHR45138:SF9">
    <property type="entry name" value="DIGUANYLATE CYCLASE DGCM-RELATED"/>
    <property type="match status" value="1"/>
</dbReference>
<keyword evidence="5" id="KW-1185">Reference proteome</keyword>
<dbReference type="GO" id="GO:0035438">
    <property type="term" value="F:cyclic-di-GMP binding"/>
    <property type="evidence" value="ECO:0007669"/>
    <property type="project" value="InterPro"/>
</dbReference>
<dbReference type="GO" id="GO:0005886">
    <property type="term" value="C:plasma membrane"/>
    <property type="evidence" value="ECO:0007669"/>
    <property type="project" value="TreeGrafter"/>
</dbReference>
<comment type="caution">
    <text evidence="4">The sequence shown here is derived from an EMBL/GenBank/DDBJ whole genome shotgun (WGS) entry which is preliminary data.</text>
</comment>
<accession>A0A286U3T8</accession>
<sequence length="399" mass="44797">METIRNLVLSCLDEFSIDDDKLIAELNCIIDKFGDEVCPVIFSVLTHLDLTPDQAKDYWKQVVSHRKSMSESLGWGVNLRTAICDYFCTINKSMKNPIIIEICVLEDALYSLRYDSLTGLHSRRTFDEIFLRETERANRYGQELSILFFDIDDFKKVNDAFGHLAGDSALEHVARIVIGGIRAIDIAARYGGEEIVVILPQTGKADAFVVGERIREKVENTKFDYKGQLINLTISGGVATLPIDATDAECLLKNADIAVYKAKEAGKNNVVIYSENRRRFIRVDFITDLRVKEVYSEENIVAGETKSSDLSAGGLLFKSDYSIDIGTKVQLQIPTGISDNPLLIIGTVVRVEKFNSNQLDIGISFIEVDNAVKNDLSKYIRKCICEKKTLDKKVNNKQL</sequence>
<dbReference type="PANTHER" id="PTHR45138">
    <property type="entry name" value="REGULATORY COMPONENTS OF SENSORY TRANSDUCTION SYSTEM"/>
    <property type="match status" value="1"/>
</dbReference>